<dbReference type="OrthoDB" id="430315at2759"/>
<feature type="chain" id="PRO_5021250207" description="Thaumatin-like protein" evidence="1">
    <location>
        <begin position="20"/>
        <end position="257"/>
    </location>
</feature>
<dbReference type="SUPFAM" id="SSF49870">
    <property type="entry name" value="Osmotin, thaumatin-like protein"/>
    <property type="match status" value="1"/>
</dbReference>
<dbReference type="AlphaFoldDB" id="A0A507BBK7"/>
<protein>
    <recommendedName>
        <fullName evidence="4">Thaumatin-like protein</fullName>
    </recommendedName>
</protein>
<gene>
    <name evidence="2" type="ORF">E0L32_003445</name>
</gene>
<sequence>MLSRISILALLSLASSVAAFPQPTPVVGRDVGEDTVSVPGNAISVADYWKTAMPEVTEAPSADAAAAAQRFTIKVTNKLGRAIQTKHALNKGFADIVSGDKGQGVMQNGAQSQFVVPVGWAGNLAVVENGGGRTFLGDESLIEGSFVKQGSSPKFDIDVSYVTGFSLPITCTCDGKTVTGCNKYLWSLSKCPNDNGKGSCKNPHRDIKGSATPFFKPCQHAAYTYPDDDGANANGLCKGNTITCCVGTSCPKNPKQS</sequence>
<dbReference type="RefSeq" id="XP_030998594.1">
    <property type="nucleotide sequence ID" value="XM_031137746.1"/>
</dbReference>
<reference evidence="2 3" key="1">
    <citation type="submission" date="2019-06" db="EMBL/GenBank/DDBJ databases">
        <title>Draft genome sequence of the filamentous fungus Phialemoniopsis curvata isolated from diesel fuel.</title>
        <authorList>
            <person name="Varaljay V.A."/>
            <person name="Lyon W.J."/>
            <person name="Crouch A.L."/>
            <person name="Drake C.E."/>
            <person name="Hollomon J.M."/>
            <person name="Nadeau L.J."/>
            <person name="Nunn H.S."/>
            <person name="Stevenson B.S."/>
            <person name="Bojanowski C.L."/>
            <person name="Crookes-Goodson W.J."/>
        </authorList>
    </citation>
    <scope>NUCLEOTIDE SEQUENCE [LARGE SCALE GENOMIC DNA]</scope>
    <source>
        <strain evidence="2 3">D216</strain>
    </source>
</reference>
<keyword evidence="3" id="KW-1185">Reference proteome</keyword>
<dbReference type="Proteomes" id="UP000319257">
    <property type="component" value="Unassembled WGS sequence"/>
</dbReference>
<comment type="caution">
    <text evidence="2">The sequence shown here is derived from an EMBL/GenBank/DDBJ whole genome shotgun (WGS) entry which is preliminary data.</text>
</comment>
<keyword evidence="1" id="KW-0732">Signal</keyword>
<dbReference type="EMBL" id="SKBQ01000015">
    <property type="protein sequence ID" value="TPX16883.1"/>
    <property type="molecule type" value="Genomic_DNA"/>
</dbReference>
<dbReference type="InParanoid" id="A0A507BBK7"/>
<organism evidence="2 3">
    <name type="scientific">Thyridium curvatum</name>
    <dbReference type="NCBI Taxonomy" id="1093900"/>
    <lineage>
        <taxon>Eukaryota</taxon>
        <taxon>Fungi</taxon>
        <taxon>Dikarya</taxon>
        <taxon>Ascomycota</taxon>
        <taxon>Pezizomycotina</taxon>
        <taxon>Sordariomycetes</taxon>
        <taxon>Sordariomycetidae</taxon>
        <taxon>Thyridiales</taxon>
        <taxon>Thyridiaceae</taxon>
        <taxon>Thyridium</taxon>
    </lineage>
</organism>
<evidence type="ECO:0008006" key="4">
    <source>
        <dbReference type="Google" id="ProtNLM"/>
    </source>
</evidence>
<name>A0A507BBK7_9PEZI</name>
<evidence type="ECO:0000313" key="2">
    <source>
        <dbReference type="EMBL" id="TPX16883.1"/>
    </source>
</evidence>
<evidence type="ECO:0000313" key="3">
    <source>
        <dbReference type="Proteomes" id="UP000319257"/>
    </source>
</evidence>
<proteinExistence type="predicted"/>
<evidence type="ECO:0000256" key="1">
    <source>
        <dbReference type="SAM" id="SignalP"/>
    </source>
</evidence>
<dbReference type="GeneID" id="41970892"/>
<dbReference type="InterPro" id="IPR037176">
    <property type="entry name" value="Osmotin/thaumatin-like_sf"/>
</dbReference>
<feature type="signal peptide" evidence="1">
    <location>
        <begin position="1"/>
        <end position="19"/>
    </location>
</feature>
<accession>A0A507BBK7</accession>